<keyword evidence="2" id="KW-1185">Reference proteome</keyword>
<reference evidence="1 2" key="1">
    <citation type="submission" date="2016-10" db="EMBL/GenBank/DDBJ databases">
        <authorList>
            <person name="de Groot N.N."/>
        </authorList>
    </citation>
    <scope>NUCLEOTIDE SEQUENCE [LARGE SCALE GENOMIC DNA]</scope>
    <source>
        <strain evidence="1 2">DSM 22489</strain>
    </source>
</reference>
<proteinExistence type="predicted"/>
<gene>
    <name evidence="1" type="ORF">SAMN05421819_3076</name>
</gene>
<evidence type="ECO:0000313" key="2">
    <source>
        <dbReference type="Proteomes" id="UP000236728"/>
    </source>
</evidence>
<name>A0A1H6ADP3_9BACT</name>
<organism evidence="1 2">
    <name type="scientific">Bryocella elongata</name>
    <dbReference type="NCBI Taxonomy" id="863522"/>
    <lineage>
        <taxon>Bacteria</taxon>
        <taxon>Pseudomonadati</taxon>
        <taxon>Acidobacteriota</taxon>
        <taxon>Terriglobia</taxon>
        <taxon>Terriglobales</taxon>
        <taxon>Acidobacteriaceae</taxon>
        <taxon>Bryocella</taxon>
    </lineage>
</organism>
<dbReference type="Proteomes" id="UP000236728">
    <property type="component" value="Unassembled WGS sequence"/>
</dbReference>
<protein>
    <submittedName>
        <fullName evidence="1">Uncharacterized protein</fullName>
    </submittedName>
</protein>
<dbReference type="AlphaFoldDB" id="A0A1H6ADP3"/>
<dbReference type="RefSeq" id="WP_103933940.1">
    <property type="nucleotide sequence ID" value="NZ_FNVA01000005.1"/>
</dbReference>
<evidence type="ECO:0000313" key="1">
    <source>
        <dbReference type="EMBL" id="SEG46492.1"/>
    </source>
</evidence>
<dbReference type="EMBL" id="FNVA01000005">
    <property type="protein sequence ID" value="SEG46492.1"/>
    <property type="molecule type" value="Genomic_DNA"/>
</dbReference>
<accession>A0A1H6ADP3</accession>
<sequence>MTQAIFVPKVNVVAAIDRVIAWCIESQARTPDAAVEEEIKDLQILRLQVQQEWPLSQGVKETIKIGPFAVKNIADWNTGLSKALTILHHVLKHDGDSIGRLGT</sequence>